<dbReference type="Ensembl" id="ENSNFUT00015011962.1">
    <property type="protein sequence ID" value="ENSNFUP00015011387.1"/>
    <property type="gene ID" value="ENSNFUG00015005605.1"/>
</dbReference>
<dbReference type="Gene3D" id="2.60.40.10">
    <property type="entry name" value="Immunoglobulins"/>
    <property type="match status" value="1"/>
</dbReference>
<protein>
    <recommendedName>
        <fullName evidence="1">Ig-like domain-containing protein</fullName>
    </recommendedName>
</protein>
<dbReference type="InterPro" id="IPR007110">
    <property type="entry name" value="Ig-like_dom"/>
</dbReference>
<evidence type="ECO:0000259" key="1">
    <source>
        <dbReference type="PROSITE" id="PS50835"/>
    </source>
</evidence>
<dbReference type="Pfam" id="PF07654">
    <property type="entry name" value="C1-set"/>
    <property type="match status" value="1"/>
</dbReference>
<organism evidence="2 3">
    <name type="scientific">Nothobranchius furzeri</name>
    <name type="common">Turquoise killifish</name>
    <dbReference type="NCBI Taxonomy" id="105023"/>
    <lineage>
        <taxon>Eukaryota</taxon>
        <taxon>Metazoa</taxon>
        <taxon>Chordata</taxon>
        <taxon>Craniata</taxon>
        <taxon>Vertebrata</taxon>
        <taxon>Euteleostomi</taxon>
        <taxon>Actinopterygii</taxon>
        <taxon>Neopterygii</taxon>
        <taxon>Teleostei</taxon>
        <taxon>Neoteleostei</taxon>
        <taxon>Acanthomorphata</taxon>
        <taxon>Ovalentaria</taxon>
        <taxon>Atherinomorphae</taxon>
        <taxon>Cyprinodontiformes</taxon>
        <taxon>Nothobranchiidae</taxon>
        <taxon>Nothobranchius</taxon>
    </lineage>
</organism>
<dbReference type="InterPro" id="IPR013783">
    <property type="entry name" value="Ig-like_fold"/>
</dbReference>
<reference evidence="2" key="2">
    <citation type="submission" date="2025-08" db="UniProtKB">
        <authorList>
            <consortium name="Ensembl"/>
        </authorList>
    </citation>
    <scope>IDENTIFICATION</scope>
</reference>
<dbReference type="PROSITE" id="PS50835">
    <property type="entry name" value="IG_LIKE"/>
    <property type="match status" value="1"/>
</dbReference>
<dbReference type="GeneTree" id="ENSGT00940000178021"/>
<dbReference type="InterPro" id="IPR003597">
    <property type="entry name" value="Ig_C1-set"/>
</dbReference>
<dbReference type="InterPro" id="IPR036179">
    <property type="entry name" value="Ig-like_dom_sf"/>
</dbReference>
<keyword evidence="3" id="KW-1185">Reference proteome</keyword>
<accession>A0A8C6NMD8</accession>
<feature type="domain" description="Ig-like" evidence="1">
    <location>
        <begin position="9"/>
        <end position="89"/>
    </location>
</feature>
<dbReference type="Proteomes" id="UP000694548">
    <property type="component" value="Chromosome sgr17"/>
</dbReference>
<dbReference type="AlphaFoldDB" id="A0A8C6NMD8"/>
<reference evidence="2" key="3">
    <citation type="submission" date="2025-09" db="UniProtKB">
        <authorList>
            <consortium name="Ensembl"/>
        </authorList>
    </citation>
    <scope>IDENTIFICATION</scope>
</reference>
<proteinExistence type="predicted"/>
<evidence type="ECO:0000313" key="2">
    <source>
        <dbReference type="Ensembl" id="ENSNFUP00015011387.1"/>
    </source>
</evidence>
<evidence type="ECO:0000313" key="3">
    <source>
        <dbReference type="Proteomes" id="UP000694548"/>
    </source>
</evidence>
<name>A0A8C6NMD8_NOTFU</name>
<dbReference type="SUPFAM" id="SSF48726">
    <property type="entry name" value="Immunoglobulin"/>
    <property type="match status" value="1"/>
</dbReference>
<reference evidence="2" key="1">
    <citation type="submission" date="2014-08" db="EMBL/GenBank/DDBJ databases">
        <authorList>
            <person name="Senf B."/>
            <person name="Petzold A."/>
            <person name="Downie B.R."/>
            <person name="Koch P."/>
            <person name="Platzer M."/>
        </authorList>
    </citation>
    <scope>NUCLEOTIDE SEQUENCE [LARGE SCALE GENOMIC DNA]</scope>
    <source>
        <strain evidence="2">GRZ</strain>
    </source>
</reference>
<sequence>FNKSSSDVPSIQVFKSVKASQDPESPRLLVCLLKGLKSADQQVLWWLDDAPMTSAGAVGPWVESEWGYSATSVWEVSAAYWRPTSSYWCGTIQEGHTYRQKVCSED</sequence>